<keyword evidence="1" id="KW-0378">Hydrolase</keyword>
<dbReference type="SUPFAM" id="SSF54637">
    <property type="entry name" value="Thioesterase/thiol ester dehydrase-isomerase"/>
    <property type="match status" value="1"/>
</dbReference>
<dbReference type="GO" id="GO:0005829">
    <property type="term" value="C:cytosol"/>
    <property type="evidence" value="ECO:0007669"/>
    <property type="project" value="TreeGrafter"/>
</dbReference>
<reference evidence="3" key="1">
    <citation type="submission" date="2020-12" db="EMBL/GenBank/DDBJ databases">
        <title>Oil enriched cultivation method for isolating marine PHA-producing bacteria.</title>
        <authorList>
            <person name="Zheng W."/>
            <person name="Yu S."/>
            <person name="Huang Y."/>
        </authorList>
    </citation>
    <scope>NUCLEOTIDE SEQUENCE</scope>
    <source>
        <strain evidence="3">SY-2-12</strain>
    </source>
</reference>
<dbReference type="PANTHER" id="PTHR43240">
    <property type="entry name" value="1,4-DIHYDROXY-2-NAPHTHOYL-COA THIOESTERASE 1"/>
    <property type="match status" value="1"/>
</dbReference>
<dbReference type="GO" id="GO:0061522">
    <property type="term" value="F:1,4-dihydroxy-2-naphthoyl-CoA thioesterase activity"/>
    <property type="evidence" value="ECO:0007669"/>
    <property type="project" value="TreeGrafter"/>
</dbReference>
<evidence type="ECO:0000256" key="1">
    <source>
        <dbReference type="ARBA" id="ARBA00022801"/>
    </source>
</evidence>
<gene>
    <name evidence="3" type="ORF">JF539_08205</name>
</gene>
<dbReference type="Gene3D" id="3.10.129.10">
    <property type="entry name" value="Hotdog Thioesterase"/>
    <property type="match status" value="1"/>
</dbReference>
<accession>A0A939J1G7</accession>
<feature type="domain" description="Thioesterase" evidence="2">
    <location>
        <begin position="52"/>
        <end position="121"/>
    </location>
</feature>
<dbReference type="EMBL" id="JAEKJZ010000001">
    <property type="protein sequence ID" value="MBN9670318.1"/>
    <property type="molecule type" value="Genomic_DNA"/>
</dbReference>
<sequence length="143" mass="15095">MQPVMSAVEVMELLDREFPQIHAGGRVYAIEGVSSGEAVVRLSANELHLRPGGTVSGPAMMSLTDLAAYVVILAHIGPQALAVTTNLNINFLRKPEPGDLLATCRILKLGKRLVVVDCGIAGEGEEDLVAHATATYSVPPRAP</sequence>
<dbReference type="CDD" id="cd03443">
    <property type="entry name" value="PaaI_thioesterase"/>
    <property type="match status" value="1"/>
</dbReference>
<dbReference type="InterPro" id="IPR003736">
    <property type="entry name" value="PAAI_dom"/>
</dbReference>
<protein>
    <submittedName>
        <fullName evidence="3">PaaI family thioesterase</fullName>
    </submittedName>
</protein>
<organism evidence="3 4">
    <name type="scientific">Roseibium aggregatum</name>
    <dbReference type="NCBI Taxonomy" id="187304"/>
    <lineage>
        <taxon>Bacteria</taxon>
        <taxon>Pseudomonadati</taxon>
        <taxon>Pseudomonadota</taxon>
        <taxon>Alphaproteobacteria</taxon>
        <taxon>Hyphomicrobiales</taxon>
        <taxon>Stappiaceae</taxon>
        <taxon>Roseibium</taxon>
    </lineage>
</organism>
<dbReference type="PANTHER" id="PTHR43240:SF10">
    <property type="entry name" value="BLL4964 PROTEIN"/>
    <property type="match status" value="1"/>
</dbReference>
<dbReference type="AlphaFoldDB" id="A0A939J1G7"/>
<dbReference type="NCBIfam" id="TIGR00369">
    <property type="entry name" value="unchar_dom_1"/>
    <property type="match status" value="1"/>
</dbReference>
<dbReference type="Pfam" id="PF03061">
    <property type="entry name" value="4HBT"/>
    <property type="match status" value="1"/>
</dbReference>
<dbReference type="RefSeq" id="WP_207139810.1">
    <property type="nucleotide sequence ID" value="NZ_JAEKJZ010000001.1"/>
</dbReference>
<dbReference type="InterPro" id="IPR029069">
    <property type="entry name" value="HotDog_dom_sf"/>
</dbReference>
<name>A0A939J1G7_9HYPH</name>
<dbReference type="Proteomes" id="UP000664096">
    <property type="component" value="Unassembled WGS sequence"/>
</dbReference>
<evidence type="ECO:0000313" key="4">
    <source>
        <dbReference type="Proteomes" id="UP000664096"/>
    </source>
</evidence>
<evidence type="ECO:0000259" key="2">
    <source>
        <dbReference type="Pfam" id="PF03061"/>
    </source>
</evidence>
<evidence type="ECO:0000313" key="3">
    <source>
        <dbReference type="EMBL" id="MBN9670318.1"/>
    </source>
</evidence>
<comment type="caution">
    <text evidence="3">The sequence shown here is derived from an EMBL/GenBank/DDBJ whole genome shotgun (WGS) entry which is preliminary data.</text>
</comment>
<proteinExistence type="predicted"/>
<dbReference type="InterPro" id="IPR006683">
    <property type="entry name" value="Thioestr_dom"/>
</dbReference>